<dbReference type="Proteomes" id="UP000054359">
    <property type="component" value="Unassembled WGS sequence"/>
</dbReference>
<feature type="non-terminal residue" evidence="1">
    <location>
        <position position="114"/>
    </location>
</feature>
<sequence length="114" mass="12308">MITKNNFLSGADVSIKRSAYLVVLKILKLLLTTVGRCIVLVEAEAIHSHSSPGSLSPSSPSSVMLTGRASVLQQALTHIPNPNSEFMLRNVSVRLAQLLHDQAISHRPDLATVK</sequence>
<reference evidence="1 2" key="1">
    <citation type="submission" date="2013-11" db="EMBL/GenBank/DDBJ databases">
        <title>Genome sequencing of Stegodyphus mimosarum.</title>
        <authorList>
            <person name="Bechsgaard J."/>
        </authorList>
    </citation>
    <scope>NUCLEOTIDE SEQUENCE [LARGE SCALE GENOMIC DNA]</scope>
</reference>
<evidence type="ECO:0000313" key="1">
    <source>
        <dbReference type="EMBL" id="KFM62546.1"/>
    </source>
</evidence>
<name>A0A087TBQ7_STEMI</name>
<keyword evidence="2" id="KW-1185">Reference proteome</keyword>
<evidence type="ECO:0000313" key="2">
    <source>
        <dbReference type="Proteomes" id="UP000054359"/>
    </source>
</evidence>
<protein>
    <submittedName>
        <fullName evidence="1">Putative ubiquitin carboxyl-terminal hydrolase FAF-X</fullName>
    </submittedName>
</protein>
<dbReference type="STRING" id="407821.A0A087TBQ7"/>
<proteinExistence type="predicted"/>
<organism evidence="1 2">
    <name type="scientific">Stegodyphus mimosarum</name>
    <name type="common">African social velvet spider</name>
    <dbReference type="NCBI Taxonomy" id="407821"/>
    <lineage>
        <taxon>Eukaryota</taxon>
        <taxon>Metazoa</taxon>
        <taxon>Ecdysozoa</taxon>
        <taxon>Arthropoda</taxon>
        <taxon>Chelicerata</taxon>
        <taxon>Arachnida</taxon>
        <taxon>Araneae</taxon>
        <taxon>Araneomorphae</taxon>
        <taxon>Entelegynae</taxon>
        <taxon>Eresoidea</taxon>
        <taxon>Eresidae</taxon>
        <taxon>Stegodyphus</taxon>
    </lineage>
</organism>
<accession>A0A087TBQ7</accession>
<gene>
    <name evidence="1" type="ORF">X975_20004</name>
</gene>
<dbReference type="EMBL" id="KK114486">
    <property type="protein sequence ID" value="KFM62546.1"/>
    <property type="molecule type" value="Genomic_DNA"/>
</dbReference>
<dbReference type="AlphaFoldDB" id="A0A087TBQ7"/>
<keyword evidence="1" id="KW-0378">Hydrolase</keyword>
<dbReference type="GO" id="GO:0016787">
    <property type="term" value="F:hydrolase activity"/>
    <property type="evidence" value="ECO:0007669"/>
    <property type="project" value="UniProtKB-KW"/>
</dbReference>
<dbReference type="OrthoDB" id="289038at2759"/>